<gene>
    <name evidence="3" type="ORF">MELIAE_LOCUS730</name>
</gene>
<accession>A0A9P0FB94</accession>
<dbReference type="Gene3D" id="3.40.50.1820">
    <property type="entry name" value="alpha/beta hydrolase"/>
    <property type="match status" value="1"/>
</dbReference>
<dbReference type="GO" id="GO:0006660">
    <property type="term" value="P:phosphatidylserine catabolic process"/>
    <property type="evidence" value="ECO:0007669"/>
    <property type="project" value="TreeGrafter"/>
</dbReference>
<dbReference type="InterPro" id="IPR029058">
    <property type="entry name" value="AB_hydrolase_fold"/>
</dbReference>
<dbReference type="PANTHER" id="PTHR12277">
    <property type="entry name" value="ALPHA/BETA HYDROLASE DOMAIN-CONTAINING PROTEIN"/>
    <property type="match status" value="1"/>
</dbReference>
<evidence type="ECO:0000256" key="1">
    <source>
        <dbReference type="SAM" id="Phobius"/>
    </source>
</evidence>
<sequence>MTKSYIEIKKESLSDAKKNFKYDLIEEVECGRSCTPKYRKKLLFKVSFAAFQLILLFFFLIFICFPLTYKFCYSLQRAAVFLNFKNIPLNPDYHHPAKYGLEGTRNYYVTTDDDVKLGVWQLLPEQEVGNYENSSFDDEQFQNLLSDGKNVIIYNHGNGGCRLTDHRIQLYKVLRQQFHVIAYDYRNYGDSSDRELSEDNVVQDIMYMIKWVKSKAKGHVFVWGHSLGTSLSTQALARLQTSGTRVTGLILESPFNNMREEISEFPLTRWFKHLPWFAFTVVDPMQENNFLFKTDVHICHVDLPIIILHAEDDNVVPYRLGYKLYEAALKCKSEKDGSIQFKSFEENLHYGHKYIYKDERLPNIISNFVLEAIKETRKKSKN</sequence>
<reference evidence="3" key="1">
    <citation type="submission" date="2021-12" db="EMBL/GenBank/DDBJ databases">
        <authorList>
            <person name="King R."/>
        </authorList>
    </citation>
    <scope>NUCLEOTIDE SEQUENCE</scope>
</reference>
<dbReference type="PANTHER" id="PTHR12277:SF194">
    <property type="entry name" value="FI04476P"/>
    <property type="match status" value="1"/>
</dbReference>
<evidence type="ECO:0000313" key="4">
    <source>
        <dbReference type="Proteomes" id="UP001154078"/>
    </source>
</evidence>
<proteinExistence type="predicted"/>
<dbReference type="Pfam" id="PF00561">
    <property type="entry name" value="Abhydrolase_1"/>
    <property type="match status" value="1"/>
</dbReference>
<feature type="transmembrane region" description="Helical" evidence="1">
    <location>
        <begin position="42"/>
        <end position="69"/>
    </location>
</feature>
<dbReference type="Proteomes" id="UP001154078">
    <property type="component" value="Chromosome 1"/>
</dbReference>
<dbReference type="InterPro" id="IPR000073">
    <property type="entry name" value="AB_hydrolase_1"/>
</dbReference>
<evidence type="ECO:0000313" key="3">
    <source>
        <dbReference type="EMBL" id="CAH0546605.1"/>
    </source>
</evidence>
<keyword evidence="1" id="KW-0472">Membrane</keyword>
<dbReference type="GO" id="GO:0047372">
    <property type="term" value="F:monoacylglycerol lipase activity"/>
    <property type="evidence" value="ECO:0007669"/>
    <property type="project" value="TreeGrafter"/>
</dbReference>
<dbReference type="SUPFAM" id="SSF53474">
    <property type="entry name" value="alpha/beta-Hydrolases"/>
    <property type="match status" value="1"/>
</dbReference>
<evidence type="ECO:0000259" key="2">
    <source>
        <dbReference type="Pfam" id="PF00561"/>
    </source>
</evidence>
<dbReference type="GO" id="GO:0052651">
    <property type="term" value="P:monoacylglycerol catabolic process"/>
    <property type="evidence" value="ECO:0007669"/>
    <property type="project" value="TreeGrafter"/>
</dbReference>
<feature type="domain" description="AB hydrolase-1" evidence="2">
    <location>
        <begin position="150"/>
        <end position="277"/>
    </location>
</feature>
<dbReference type="GO" id="GO:0004622">
    <property type="term" value="F:phosphatidylcholine lysophospholipase activity"/>
    <property type="evidence" value="ECO:0007669"/>
    <property type="project" value="TreeGrafter"/>
</dbReference>
<dbReference type="EMBL" id="OV121132">
    <property type="protein sequence ID" value="CAH0546605.1"/>
    <property type="molecule type" value="Genomic_DNA"/>
</dbReference>
<name>A0A9P0FB94_BRAAE</name>
<organism evidence="3 4">
    <name type="scientific">Brassicogethes aeneus</name>
    <name type="common">Rape pollen beetle</name>
    <name type="synonym">Meligethes aeneus</name>
    <dbReference type="NCBI Taxonomy" id="1431903"/>
    <lineage>
        <taxon>Eukaryota</taxon>
        <taxon>Metazoa</taxon>
        <taxon>Ecdysozoa</taxon>
        <taxon>Arthropoda</taxon>
        <taxon>Hexapoda</taxon>
        <taxon>Insecta</taxon>
        <taxon>Pterygota</taxon>
        <taxon>Neoptera</taxon>
        <taxon>Endopterygota</taxon>
        <taxon>Coleoptera</taxon>
        <taxon>Polyphaga</taxon>
        <taxon>Cucujiformia</taxon>
        <taxon>Nitidulidae</taxon>
        <taxon>Meligethinae</taxon>
        <taxon>Brassicogethes</taxon>
    </lineage>
</organism>
<keyword evidence="1" id="KW-1133">Transmembrane helix</keyword>
<protein>
    <recommendedName>
        <fullName evidence="2">AB hydrolase-1 domain-containing protein</fullName>
    </recommendedName>
</protein>
<dbReference type="GO" id="GO:0005789">
    <property type="term" value="C:endoplasmic reticulum membrane"/>
    <property type="evidence" value="ECO:0007669"/>
    <property type="project" value="TreeGrafter"/>
</dbReference>
<keyword evidence="1" id="KW-0812">Transmembrane</keyword>
<dbReference type="AlphaFoldDB" id="A0A9P0FB94"/>
<keyword evidence="4" id="KW-1185">Reference proteome</keyword>
<dbReference type="OrthoDB" id="10249433at2759"/>